<dbReference type="Pfam" id="PF07727">
    <property type="entry name" value="RVT_2"/>
    <property type="match status" value="1"/>
</dbReference>
<dbReference type="CDD" id="cd09272">
    <property type="entry name" value="RNase_HI_RT_Ty1"/>
    <property type="match status" value="1"/>
</dbReference>
<dbReference type="PANTHER" id="PTHR11439:SF467">
    <property type="entry name" value="INTEGRASE CATALYTIC DOMAIN-CONTAINING PROTEIN"/>
    <property type="match status" value="1"/>
</dbReference>
<gene>
    <name evidence="4" type="ORF">D0Y65_035523</name>
</gene>
<reference evidence="4 5" key="1">
    <citation type="submission" date="2018-09" db="EMBL/GenBank/DDBJ databases">
        <title>A high-quality reference genome of wild soybean provides a powerful tool to mine soybean genomes.</title>
        <authorList>
            <person name="Xie M."/>
            <person name="Chung C.Y.L."/>
            <person name="Li M.-W."/>
            <person name="Wong F.-L."/>
            <person name="Chan T.-F."/>
            <person name="Lam H.-M."/>
        </authorList>
    </citation>
    <scope>NUCLEOTIDE SEQUENCE [LARGE SCALE GENOMIC DNA]</scope>
    <source>
        <strain evidence="5">cv. W05</strain>
        <tissue evidence="4">Hypocotyl of etiolated seedlings</tissue>
    </source>
</reference>
<dbReference type="InterPro" id="IPR013103">
    <property type="entry name" value="RVT_2"/>
</dbReference>
<sequence length="390" mass="43744">MRSYFKALLDLMDSIHFQIYNYKAFHSTHHQLPILFPIPVILILFFLIVQILLLLWRPSQATYGMLDLVIQISMSQECLFLGYSTSHKGYKCFSSSGRLFISKDVVFNEIRFPYTDLFESSSVSSTIPSSSTHFSQFHSSGSLSTGHFYCFFSTASIETFVSVDNSVSVENSASSQPVSVDNSVSNHDLLSDGGSNTAQHQTVYLLVYVDDIIITGSSSMLIQKLTSKLNSSFAFKHLGKLDYFLGIEVKALPGNSLVLTQSKSAVGALQYTTITRPEISFAVNKVNLYLLEVFVMLTGPQMLMTEVIFCDNQSSVALTHNPVLHTRTKHMEIDVFFVRERVLTKQLIVHHIPGLDQWTDALTKPFSPTRFQFLKGKLNVIDLSSKSQPP</sequence>
<protein>
    <submittedName>
        <fullName evidence="4">Putative mitochondrial protein</fullName>
        <ecNumber evidence="4">2.7.7.7</ecNumber>
    </submittedName>
</protein>
<dbReference type="Pfam" id="PF25597">
    <property type="entry name" value="SH3_retrovirus"/>
    <property type="match status" value="1"/>
</dbReference>
<name>A0A445HAA4_GLYSO</name>
<keyword evidence="1" id="KW-0812">Transmembrane</keyword>
<keyword evidence="1" id="KW-1133">Transmembrane helix</keyword>
<feature type="domain" description="Retroviral polymerase SH3-like" evidence="3">
    <location>
        <begin position="75"/>
        <end position="116"/>
    </location>
</feature>
<feature type="domain" description="Reverse transcriptase Ty1/copia-type" evidence="2">
    <location>
        <begin position="203"/>
        <end position="252"/>
    </location>
</feature>
<evidence type="ECO:0000259" key="2">
    <source>
        <dbReference type="Pfam" id="PF07727"/>
    </source>
</evidence>
<feature type="transmembrane region" description="Helical" evidence="1">
    <location>
        <begin position="34"/>
        <end position="56"/>
    </location>
</feature>
<comment type="caution">
    <text evidence="4">The sequence shown here is derived from an EMBL/GenBank/DDBJ whole genome shotgun (WGS) entry which is preliminary data.</text>
</comment>
<keyword evidence="1" id="KW-0472">Membrane</keyword>
<dbReference type="EMBL" id="QZWG01000013">
    <property type="protein sequence ID" value="RZB70581.1"/>
    <property type="molecule type" value="Genomic_DNA"/>
</dbReference>
<accession>A0A445HAA4</accession>
<dbReference type="InterPro" id="IPR043502">
    <property type="entry name" value="DNA/RNA_pol_sf"/>
</dbReference>
<keyword evidence="4" id="KW-0808">Transferase</keyword>
<evidence type="ECO:0000313" key="4">
    <source>
        <dbReference type="EMBL" id="RZB70581.1"/>
    </source>
</evidence>
<dbReference type="EC" id="2.7.7.7" evidence="4"/>
<dbReference type="AlphaFoldDB" id="A0A445HAA4"/>
<dbReference type="InterPro" id="IPR057670">
    <property type="entry name" value="SH3_retrovirus"/>
</dbReference>
<dbReference type="Proteomes" id="UP000289340">
    <property type="component" value="Chromosome 13"/>
</dbReference>
<dbReference type="SUPFAM" id="SSF56672">
    <property type="entry name" value="DNA/RNA polymerases"/>
    <property type="match status" value="1"/>
</dbReference>
<organism evidence="4 5">
    <name type="scientific">Glycine soja</name>
    <name type="common">Wild soybean</name>
    <dbReference type="NCBI Taxonomy" id="3848"/>
    <lineage>
        <taxon>Eukaryota</taxon>
        <taxon>Viridiplantae</taxon>
        <taxon>Streptophyta</taxon>
        <taxon>Embryophyta</taxon>
        <taxon>Tracheophyta</taxon>
        <taxon>Spermatophyta</taxon>
        <taxon>Magnoliopsida</taxon>
        <taxon>eudicotyledons</taxon>
        <taxon>Gunneridae</taxon>
        <taxon>Pentapetalae</taxon>
        <taxon>rosids</taxon>
        <taxon>fabids</taxon>
        <taxon>Fabales</taxon>
        <taxon>Fabaceae</taxon>
        <taxon>Papilionoideae</taxon>
        <taxon>50 kb inversion clade</taxon>
        <taxon>NPAAA clade</taxon>
        <taxon>indigoferoid/millettioid clade</taxon>
        <taxon>Phaseoleae</taxon>
        <taxon>Glycine</taxon>
        <taxon>Glycine subgen. Soja</taxon>
    </lineage>
</organism>
<proteinExistence type="predicted"/>
<keyword evidence="5" id="KW-1185">Reference proteome</keyword>
<dbReference type="GO" id="GO:0003887">
    <property type="term" value="F:DNA-directed DNA polymerase activity"/>
    <property type="evidence" value="ECO:0007669"/>
    <property type="project" value="UniProtKB-EC"/>
</dbReference>
<evidence type="ECO:0000256" key="1">
    <source>
        <dbReference type="SAM" id="Phobius"/>
    </source>
</evidence>
<keyword evidence="4" id="KW-0548">Nucleotidyltransferase</keyword>
<dbReference type="PANTHER" id="PTHR11439">
    <property type="entry name" value="GAG-POL-RELATED RETROTRANSPOSON"/>
    <property type="match status" value="1"/>
</dbReference>
<evidence type="ECO:0000259" key="3">
    <source>
        <dbReference type="Pfam" id="PF25597"/>
    </source>
</evidence>
<evidence type="ECO:0000313" key="5">
    <source>
        <dbReference type="Proteomes" id="UP000289340"/>
    </source>
</evidence>